<sequence>MVRKRLTERWRRLGRTARILLAAGVAAVVVGGGAGAWALTREDTGQAQTMQVQATSGTVKETVSGSGTVEAAETADLSFEVSGTVTKIYAAEGDTVKKGDALARVDDTTLVANRTAAESALAAAQEQLDTDESAGATDVQIASDEAAVAAAEADLDSARQAVEDAVLRATIGGTVTAFDIAVGDVVGSSSGSSSGGSGGTGGSGSSTGGGSEDTGTDTGSSDAGTVSIVSAGSYVVEATVSADDAASLKKGLQATVTVNGVDEKVFGTVATVGKVAETSSSGAAVFPVSITVTGKRDDLYPGTSATAEITVKQREDVLTVASAAITTDGDQAYVQKVVDGETVKTEVTIGEVYGATTEITEGLDEGDTVEIEGFTRPSGSGSGGREGGQEGGFEGFGDGGEIRQMPGGGQFPGGMPGQTGGGQ</sequence>
<accession>A0A1J4MZE9</accession>
<keyword evidence="1" id="KW-0175">Coiled coil</keyword>
<feature type="region of interest" description="Disordered" evidence="2">
    <location>
        <begin position="373"/>
        <end position="423"/>
    </location>
</feature>
<comment type="caution">
    <text evidence="4">The sequence shown here is derived from an EMBL/GenBank/DDBJ whole genome shotgun (WGS) entry which is preliminary data.</text>
</comment>
<dbReference type="GO" id="GO:1990281">
    <property type="term" value="C:efflux pump complex"/>
    <property type="evidence" value="ECO:0007669"/>
    <property type="project" value="TreeGrafter"/>
</dbReference>
<dbReference type="Gene3D" id="2.40.420.20">
    <property type="match status" value="1"/>
</dbReference>
<dbReference type="SUPFAM" id="SSF111369">
    <property type="entry name" value="HlyD-like secretion proteins"/>
    <property type="match status" value="1"/>
</dbReference>
<dbReference type="STRING" id="1844.UG56_021505"/>
<dbReference type="AlphaFoldDB" id="A0A1J4MZE9"/>
<evidence type="ECO:0000256" key="1">
    <source>
        <dbReference type="SAM" id="Coils"/>
    </source>
</evidence>
<organism evidence="4 5">
    <name type="scientific">Nocardioides luteus</name>
    <dbReference type="NCBI Taxonomy" id="1844"/>
    <lineage>
        <taxon>Bacteria</taxon>
        <taxon>Bacillati</taxon>
        <taxon>Actinomycetota</taxon>
        <taxon>Actinomycetes</taxon>
        <taxon>Propionibacteriales</taxon>
        <taxon>Nocardioidaceae</taxon>
        <taxon>Nocardioides</taxon>
    </lineage>
</organism>
<dbReference type="InterPro" id="IPR058625">
    <property type="entry name" value="MdtA-like_BSH"/>
</dbReference>
<dbReference type="OrthoDB" id="5141338at2"/>
<feature type="compositionally biased region" description="Gly residues" evidence="2">
    <location>
        <begin position="380"/>
        <end position="399"/>
    </location>
</feature>
<gene>
    <name evidence="4" type="ORF">UG56_021505</name>
</gene>
<proteinExistence type="predicted"/>
<feature type="compositionally biased region" description="Gly residues" evidence="2">
    <location>
        <begin position="406"/>
        <end position="423"/>
    </location>
</feature>
<reference evidence="4" key="1">
    <citation type="submission" date="2016-10" db="EMBL/GenBank/DDBJ databases">
        <title>Draft Genome Sequence of Nocardioides luteus Strain BAFB, an Alkane-Degrading Bacterium Isolated from JP-7 Polluted Soil.</title>
        <authorList>
            <person name="Brown L."/>
            <person name="Ruiz O.N."/>
            <person name="Gunasekera T."/>
        </authorList>
    </citation>
    <scope>NUCLEOTIDE SEQUENCE [LARGE SCALE GENOMIC DNA]</scope>
    <source>
        <strain evidence="4">BAFB</strain>
    </source>
</reference>
<evidence type="ECO:0000256" key="2">
    <source>
        <dbReference type="SAM" id="MobiDB-lite"/>
    </source>
</evidence>
<dbReference type="PANTHER" id="PTHR30469">
    <property type="entry name" value="MULTIDRUG RESISTANCE PROTEIN MDTA"/>
    <property type="match status" value="1"/>
</dbReference>
<dbReference type="Pfam" id="PF25917">
    <property type="entry name" value="BSH_RND"/>
    <property type="match status" value="1"/>
</dbReference>
<dbReference type="Proteomes" id="UP000033772">
    <property type="component" value="Unassembled WGS sequence"/>
</dbReference>
<protein>
    <submittedName>
        <fullName evidence="4">Secretion protein HlyD</fullName>
    </submittedName>
</protein>
<keyword evidence="5" id="KW-1185">Reference proteome</keyword>
<feature type="domain" description="Multidrug resistance protein MdtA-like barrel-sandwich hybrid" evidence="3">
    <location>
        <begin position="74"/>
        <end position="189"/>
    </location>
</feature>
<feature type="compositionally biased region" description="Gly residues" evidence="2">
    <location>
        <begin position="193"/>
        <end position="212"/>
    </location>
</feature>
<feature type="coiled-coil region" evidence="1">
    <location>
        <begin position="141"/>
        <end position="168"/>
    </location>
</feature>
<dbReference type="Gene3D" id="2.40.30.170">
    <property type="match status" value="1"/>
</dbReference>
<evidence type="ECO:0000313" key="5">
    <source>
        <dbReference type="Proteomes" id="UP000033772"/>
    </source>
</evidence>
<dbReference type="Gene3D" id="2.40.50.100">
    <property type="match status" value="1"/>
</dbReference>
<dbReference type="EMBL" id="JZDQ02000034">
    <property type="protein sequence ID" value="OIJ24724.1"/>
    <property type="molecule type" value="Genomic_DNA"/>
</dbReference>
<name>A0A1J4MZE9_9ACTN</name>
<feature type="region of interest" description="Disordered" evidence="2">
    <location>
        <begin position="189"/>
        <end position="223"/>
    </location>
</feature>
<evidence type="ECO:0000259" key="3">
    <source>
        <dbReference type="Pfam" id="PF25917"/>
    </source>
</evidence>
<dbReference type="GO" id="GO:0015562">
    <property type="term" value="F:efflux transmembrane transporter activity"/>
    <property type="evidence" value="ECO:0007669"/>
    <property type="project" value="TreeGrafter"/>
</dbReference>
<evidence type="ECO:0000313" key="4">
    <source>
        <dbReference type="EMBL" id="OIJ24724.1"/>
    </source>
</evidence>